<proteinExistence type="predicted"/>
<evidence type="ECO:0000256" key="7">
    <source>
        <dbReference type="ARBA" id="ARBA00022723"/>
    </source>
</evidence>
<keyword evidence="4" id="KW-0723">Serine/threonine-protein kinase</keyword>
<dbReference type="GO" id="GO:0031505">
    <property type="term" value="P:fungal-type cell wall organization"/>
    <property type="evidence" value="ECO:0007669"/>
    <property type="project" value="UniProtKB-ARBA"/>
</dbReference>
<dbReference type="EC" id="2.7.11.1" evidence="3"/>
<evidence type="ECO:0000259" key="23">
    <source>
        <dbReference type="PROSITE" id="PS51392"/>
    </source>
</evidence>
<dbReference type="CDD" id="cd13982">
    <property type="entry name" value="STKc_IRE1"/>
    <property type="match status" value="1"/>
</dbReference>
<dbReference type="InterPro" id="IPR008271">
    <property type="entry name" value="Ser/Thr_kinase_AS"/>
</dbReference>
<feature type="domain" description="KEN" evidence="23">
    <location>
        <begin position="883"/>
        <end position="1013"/>
    </location>
</feature>
<dbReference type="Pfam" id="PF13360">
    <property type="entry name" value="PQQ_2"/>
    <property type="match status" value="1"/>
</dbReference>
<keyword evidence="25" id="KW-1185">Reference proteome</keyword>
<evidence type="ECO:0000256" key="19">
    <source>
        <dbReference type="ARBA" id="ARBA00048659"/>
    </source>
</evidence>
<evidence type="ECO:0000256" key="13">
    <source>
        <dbReference type="ARBA" id="ARBA00022842"/>
    </source>
</evidence>
<feature type="region of interest" description="Disordered" evidence="21">
    <location>
        <begin position="775"/>
        <end position="796"/>
    </location>
</feature>
<evidence type="ECO:0000256" key="5">
    <source>
        <dbReference type="ARBA" id="ARBA00022679"/>
    </source>
</evidence>
<reference evidence="24 25" key="1">
    <citation type="submission" date="2016-07" db="EMBL/GenBank/DDBJ databases">
        <title>Pervasive Adenine N6-methylation of Active Genes in Fungi.</title>
        <authorList>
            <consortium name="DOE Joint Genome Institute"/>
            <person name="Mondo S.J."/>
            <person name="Dannebaum R.O."/>
            <person name="Kuo R.C."/>
            <person name="Labutti K."/>
            <person name="Haridas S."/>
            <person name="Kuo A."/>
            <person name="Salamov A."/>
            <person name="Ahrendt S.R."/>
            <person name="Lipzen A."/>
            <person name="Sullivan W."/>
            <person name="Andreopoulos W.B."/>
            <person name="Clum A."/>
            <person name="Lindquist E."/>
            <person name="Daum C."/>
            <person name="Ramamoorthy G.K."/>
            <person name="Gryganskyi A."/>
            <person name="Culley D."/>
            <person name="Magnuson J.K."/>
            <person name="James T.Y."/>
            <person name="O'Malley M.A."/>
            <person name="Stajich J.E."/>
            <person name="Spatafora J.W."/>
            <person name="Visel A."/>
            <person name="Grigoriev I.V."/>
        </authorList>
    </citation>
    <scope>NUCLEOTIDE SEQUENCE [LARGE SCALE GENOMIC DNA]</scope>
    <source>
        <strain evidence="24 25">12-1054</strain>
    </source>
</reference>
<dbReference type="GO" id="GO:0036498">
    <property type="term" value="P:IRE1-mediated unfolded protein response"/>
    <property type="evidence" value="ECO:0007669"/>
    <property type="project" value="TreeGrafter"/>
</dbReference>
<dbReference type="SMART" id="SM00564">
    <property type="entry name" value="PQQ"/>
    <property type="match status" value="2"/>
</dbReference>
<comment type="subcellular location">
    <subcellularLocation>
        <location evidence="2">Membrane</location>
        <topology evidence="2">Single-pass type I membrane protein</topology>
    </subcellularLocation>
</comment>
<dbReference type="PROSITE" id="PS51392">
    <property type="entry name" value="KEN"/>
    <property type="match status" value="1"/>
</dbReference>
<dbReference type="PANTHER" id="PTHR13954">
    <property type="entry name" value="IRE1-RELATED"/>
    <property type="match status" value="1"/>
</dbReference>
<dbReference type="GO" id="GO:0006397">
    <property type="term" value="P:mRNA processing"/>
    <property type="evidence" value="ECO:0007669"/>
    <property type="project" value="InterPro"/>
</dbReference>
<dbReference type="SMART" id="SM00220">
    <property type="entry name" value="S_TKc"/>
    <property type="match status" value="1"/>
</dbReference>
<evidence type="ECO:0000256" key="1">
    <source>
        <dbReference type="ARBA" id="ARBA00001946"/>
    </source>
</evidence>
<gene>
    <name evidence="24" type="ORF">BCR37DRAFT_347050</name>
</gene>
<dbReference type="GO" id="GO:0046872">
    <property type="term" value="F:metal ion binding"/>
    <property type="evidence" value="ECO:0007669"/>
    <property type="project" value="UniProtKB-KW"/>
</dbReference>
<dbReference type="Gene3D" id="2.130.10.10">
    <property type="entry name" value="YVTN repeat-like/Quinoprotein amine dehydrogenase"/>
    <property type="match status" value="1"/>
</dbReference>
<evidence type="ECO:0000256" key="18">
    <source>
        <dbReference type="ARBA" id="ARBA00023268"/>
    </source>
</evidence>
<dbReference type="InterPro" id="IPR011009">
    <property type="entry name" value="Kinase-like_dom_sf"/>
</dbReference>
<feature type="compositionally biased region" description="Basic residues" evidence="21">
    <location>
        <begin position="528"/>
        <end position="542"/>
    </location>
</feature>
<dbReference type="GO" id="GO:0051082">
    <property type="term" value="F:unfolded protein binding"/>
    <property type="evidence" value="ECO:0007669"/>
    <property type="project" value="TreeGrafter"/>
</dbReference>
<dbReference type="GO" id="GO:0004674">
    <property type="term" value="F:protein serine/threonine kinase activity"/>
    <property type="evidence" value="ECO:0007669"/>
    <property type="project" value="UniProtKB-KW"/>
</dbReference>
<comment type="catalytic activity">
    <reaction evidence="20">
        <text>L-seryl-[protein] + ATP = O-phospho-L-seryl-[protein] + ADP + H(+)</text>
        <dbReference type="Rhea" id="RHEA:17989"/>
        <dbReference type="Rhea" id="RHEA-COMP:9863"/>
        <dbReference type="Rhea" id="RHEA-COMP:11604"/>
        <dbReference type="ChEBI" id="CHEBI:15378"/>
        <dbReference type="ChEBI" id="CHEBI:29999"/>
        <dbReference type="ChEBI" id="CHEBI:30616"/>
        <dbReference type="ChEBI" id="CHEBI:83421"/>
        <dbReference type="ChEBI" id="CHEBI:456216"/>
        <dbReference type="EC" id="2.7.11.1"/>
    </reaction>
    <physiologicalReaction direction="left-to-right" evidence="20">
        <dbReference type="Rhea" id="RHEA:17990"/>
    </physiologicalReaction>
</comment>
<dbReference type="GO" id="GO:0070059">
    <property type="term" value="P:intrinsic apoptotic signaling pathway in response to endoplasmic reticulum stress"/>
    <property type="evidence" value="ECO:0007669"/>
    <property type="project" value="TreeGrafter"/>
</dbReference>
<keyword evidence="16" id="KW-0325">Glycoprotein</keyword>
<sequence length="1013" mass="112268">MTAGEAIQGGFAVPAAAISANSKRPMGRPLKDWQLSDVAVVATLDGSLHAVDRATGETRWKIDSANGAIKSAYPNQTSNSLLNDDRETWILEPIEDGGLYVFSTANGLQKLPFGIKQLVENSPFTIPGDDKVYVGERKTTLYSIDPSNGNILQAYGTDFSQTAARSPKCAPRDGLDELDDDDECRLIDPNARNVLKIGRNTYSLTIFRGAEVIWNMTYAEWIPNTVDRDLGRQYSTTFDGLYISPLHDGRVIAHQTETNDALWYREMSTPVVRVYDVLHQHERSRGFTGELTGVAVVTQPLDPHFHEADHENYVDGDGATFVGVTNEGDWFALSAAKSPLVKSAAPSKWSEGAGKGCYDDLVGVHSHNKVSRQEMKVPGQMLTIDGTAPDQQRLIGDGQTTLQTSLPGKSASVLIGILSSLLMIALGLLYTRSSSNKLASLPPFNLATRAPPELNTPRAQVHFADQVTVQDDNRAPMHAIDQVAPSPDEVEVAVVNDDSSEATTSPPDTQLRETSPNKTNEQVETPVKPRRKRGSRGGKKGKTQTQSTANSDNDDETLQKSDKVIQSISMQPMVAVDGVLTIGALQVTEKILGYGSHGTIVYKGSFEGRDVAVKRMLLDFYDIASHEVALLQESDDHPNVIRYYCKQQNERFLYIALELCAASLSEVTEKPTEFQALADCMHDLVSVLRQMVLGIQYLHSLKIVHRDLKPQNILVNMPRKSVVPQKNDDRCARLVISDFGLCKKLDADQSSFRATTAQAAGTSGWRAPELLTDDVSELGPRDSSTSGSTMNGTGQPRKVSRAIDIFSLGCVFYYVLSGGAHPFGDRYMREANIIRNRANLAHLDLLGDLGFLAKDLIARMILPNPRDRPDAATVLQHPFFWSAERRLNFLLDVSDRFELEERDPPSPLLLLLEAPAQQVVGDNWASKLDRHFLENLGKYRKYKGHSIMDLLRAMRNKKHHYQDLPEQVQQALGPLPQGFLTYFMSRFPLLLLHAYYLVKEHLHEEALFTSYFH</sequence>
<feature type="compositionally biased region" description="Polar residues" evidence="21">
    <location>
        <begin position="501"/>
        <end position="523"/>
    </location>
</feature>
<evidence type="ECO:0000256" key="20">
    <source>
        <dbReference type="ARBA" id="ARBA00048977"/>
    </source>
</evidence>
<keyword evidence="8" id="KW-0732">Signal</keyword>
<dbReference type="InterPro" id="IPR000719">
    <property type="entry name" value="Prot_kinase_dom"/>
</dbReference>
<evidence type="ECO:0000256" key="6">
    <source>
        <dbReference type="ARBA" id="ARBA00022692"/>
    </source>
</evidence>
<evidence type="ECO:0000259" key="22">
    <source>
        <dbReference type="PROSITE" id="PS50011"/>
    </source>
</evidence>
<dbReference type="SUPFAM" id="SSF50998">
    <property type="entry name" value="Quinoprotein alcohol dehydrogenase-like"/>
    <property type="match status" value="1"/>
</dbReference>
<dbReference type="OMA" id="QCYEKDY"/>
<comment type="catalytic activity">
    <reaction evidence="19">
        <text>L-threonyl-[protein] + ATP = O-phospho-L-threonyl-[protein] + ADP + H(+)</text>
        <dbReference type="Rhea" id="RHEA:46608"/>
        <dbReference type="Rhea" id="RHEA-COMP:11060"/>
        <dbReference type="Rhea" id="RHEA-COMP:11605"/>
        <dbReference type="ChEBI" id="CHEBI:15378"/>
        <dbReference type="ChEBI" id="CHEBI:30013"/>
        <dbReference type="ChEBI" id="CHEBI:30616"/>
        <dbReference type="ChEBI" id="CHEBI:61977"/>
        <dbReference type="ChEBI" id="CHEBI:456216"/>
        <dbReference type="EC" id="2.7.11.1"/>
    </reaction>
    <physiologicalReaction direction="left-to-right" evidence="19">
        <dbReference type="Rhea" id="RHEA:46609"/>
    </physiologicalReaction>
</comment>
<dbReference type="InterPro" id="IPR015943">
    <property type="entry name" value="WD40/YVTN_repeat-like_dom_sf"/>
</dbReference>
<feature type="compositionally biased region" description="Low complexity" evidence="21">
    <location>
        <begin position="783"/>
        <end position="794"/>
    </location>
</feature>
<evidence type="ECO:0000256" key="10">
    <source>
        <dbReference type="ARBA" id="ARBA00022777"/>
    </source>
</evidence>
<dbReference type="Proteomes" id="UP000193685">
    <property type="component" value="Unassembled WGS sequence"/>
</dbReference>
<evidence type="ECO:0000313" key="25">
    <source>
        <dbReference type="Proteomes" id="UP000193685"/>
    </source>
</evidence>
<dbReference type="OrthoDB" id="63989at2759"/>
<dbReference type="Gene3D" id="1.20.1440.180">
    <property type="entry name" value="KEN domain"/>
    <property type="match status" value="1"/>
</dbReference>
<evidence type="ECO:0000256" key="4">
    <source>
        <dbReference type="ARBA" id="ARBA00022527"/>
    </source>
</evidence>
<comment type="caution">
    <text evidence="24">The sequence shown here is derived from an EMBL/GenBank/DDBJ whole genome shotgun (WGS) entry which is preliminary data.</text>
</comment>
<keyword evidence="18" id="KW-0511">Multifunctional enzyme</keyword>
<keyword evidence="6" id="KW-0812">Transmembrane</keyword>
<dbReference type="InterPro" id="IPR045133">
    <property type="entry name" value="IRE1/2-like"/>
</dbReference>
<dbReference type="FunFam" id="1.10.510.10:FF:000572">
    <property type="entry name" value="Serine/threonine-protein kinase/endoribonuclease IRE1"/>
    <property type="match status" value="1"/>
</dbReference>
<comment type="cofactor">
    <cofactor evidence="1">
        <name>Mg(2+)</name>
        <dbReference type="ChEBI" id="CHEBI:18420"/>
    </cofactor>
</comment>
<dbReference type="InterPro" id="IPR002372">
    <property type="entry name" value="PQQ_rpt_dom"/>
</dbReference>
<evidence type="ECO:0000256" key="17">
    <source>
        <dbReference type="ARBA" id="ARBA00023230"/>
    </source>
</evidence>
<keyword evidence="9" id="KW-0547">Nucleotide-binding</keyword>
<dbReference type="GO" id="GO:0004521">
    <property type="term" value="F:RNA endonuclease activity"/>
    <property type="evidence" value="ECO:0007669"/>
    <property type="project" value="InterPro"/>
</dbReference>
<dbReference type="Gene3D" id="1.10.510.10">
    <property type="entry name" value="Transferase(Phosphotransferase) domain 1"/>
    <property type="match status" value="1"/>
</dbReference>
<protein>
    <recommendedName>
        <fullName evidence="3">non-specific serine/threonine protein kinase</fullName>
        <ecNumber evidence="3">2.7.11.1</ecNumber>
    </recommendedName>
</protein>
<evidence type="ECO:0000256" key="3">
    <source>
        <dbReference type="ARBA" id="ARBA00012513"/>
    </source>
</evidence>
<evidence type="ECO:0000256" key="14">
    <source>
        <dbReference type="ARBA" id="ARBA00022989"/>
    </source>
</evidence>
<evidence type="ECO:0000256" key="15">
    <source>
        <dbReference type="ARBA" id="ARBA00023136"/>
    </source>
</evidence>
<dbReference type="Gene3D" id="3.30.200.20">
    <property type="entry name" value="Phosphorylase Kinase, domain 1"/>
    <property type="match status" value="1"/>
</dbReference>
<keyword evidence="10 24" id="KW-0418">Kinase</keyword>
<dbReference type="PROSITE" id="PS00108">
    <property type="entry name" value="PROTEIN_KINASE_ST"/>
    <property type="match status" value="1"/>
</dbReference>
<name>A0A1Y2FF01_PROLT</name>
<keyword evidence="7" id="KW-0479">Metal-binding</keyword>
<evidence type="ECO:0000256" key="9">
    <source>
        <dbReference type="ARBA" id="ARBA00022741"/>
    </source>
</evidence>
<keyword evidence="13" id="KW-0460">Magnesium</keyword>
<dbReference type="GO" id="GO:0016787">
    <property type="term" value="F:hydrolase activity"/>
    <property type="evidence" value="ECO:0007669"/>
    <property type="project" value="UniProtKB-KW"/>
</dbReference>
<evidence type="ECO:0000256" key="2">
    <source>
        <dbReference type="ARBA" id="ARBA00004479"/>
    </source>
</evidence>
<evidence type="ECO:0000256" key="11">
    <source>
        <dbReference type="ARBA" id="ARBA00022801"/>
    </source>
</evidence>
<evidence type="ECO:0000313" key="24">
    <source>
        <dbReference type="EMBL" id="ORY82491.1"/>
    </source>
</evidence>
<dbReference type="InterPro" id="IPR018391">
    <property type="entry name" value="PQQ_b-propeller_rpt"/>
</dbReference>
<dbReference type="GO" id="GO:0005524">
    <property type="term" value="F:ATP binding"/>
    <property type="evidence" value="ECO:0007669"/>
    <property type="project" value="UniProtKB-KW"/>
</dbReference>
<dbReference type="SUPFAM" id="SSF56112">
    <property type="entry name" value="Protein kinase-like (PK-like)"/>
    <property type="match status" value="1"/>
</dbReference>
<dbReference type="CDD" id="cd10422">
    <property type="entry name" value="RNase_Ire1"/>
    <property type="match status" value="1"/>
</dbReference>
<accession>A0A1Y2FF01</accession>
<dbReference type="FunFam" id="1.20.1440.180:FF:000002">
    <property type="entry name" value="Serine/threonine-protein kinase/endoribonuclease IRE1"/>
    <property type="match status" value="1"/>
</dbReference>
<keyword evidence="11" id="KW-0378">Hydrolase</keyword>
<evidence type="ECO:0000256" key="12">
    <source>
        <dbReference type="ARBA" id="ARBA00022840"/>
    </source>
</evidence>
<keyword evidence="5" id="KW-0808">Transferase</keyword>
<dbReference type="Pfam" id="PF06479">
    <property type="entry name" value="Ribonuc_2-5A"/>
    <property type="match status" value="1"/>
</dbReference>
<dbReference type="EMBL" id="MCFI01000009">
    <property type="protein sequence ID" value="ORY82491.1"/>
    <property type="molecule type" value="Genomic_DNA"/>
</dbReference>
<evidence type="ECO:0000256" key="21">
    <source>
        <dbReference type="SAM" id="MobiDB-lite"/>
    </source>
</evidence>
<dbReference type="InterPro" id="IPR011047">
    <property type="entry name" value="Quinoprotein_ADH-like_sf"/>
</dbReference>
<feature type="domain" description="Protein kinase" evidence="22">
    <location>
        <begin position="586"/>
        <end position="880"/>
    </location>
</feature>
<dbReference type="PANTHER" id="PTHR13954:SF6">
    <property type="entry name" value="NON-SPECIFIC SERINE_THREONINE PROTEIN KINASE"/>
    <property type="match status" value="1"/>
</dbReference>
<dbReference type="CDD" id="cd09769">
    <property type="entry name" value="Luminal_IRE1"/>
    <property type="match status" value="1"/>
</dbReference>
<dbReference type="RefSeq" id="XP_040725362.1">
    <property type="nucleotide sequence ID" value="XM_040867741.1"/>
</dbReference>
<dbReference type="FunFam" id="3.30.200.20:FF:000443">
    <property type="entry name" value="Serine/threonine-protein kinase/endoribonuclease IRE1"/>
    <property type="match status" value="1"/>
</dbReference>
<evidence type="ECO:0000256" key="16">
    <source>
        <dbReference type="ARBA" id="ARBA00023180"/>
    </source>
</evidence>
<keyword evidence="17" id="KW-0834">Unfolded protein response</keyword>
<dbReference type="GeneID" id="63784340"/>
<dbReference type="GO" id="GO:1990604">
    <property type="term" value="C:IRE1-TRAF2-ASK1 complex"/>
    <property type="evidence" value="ECO:0007669"/>
    <property type="project" value="TreeGrafter"/>
</dbReference>
<dbReference type="InterPro" id="IPR010513">
    <property type="entry name" value="KEN_dom"/>
</dbReference>
<feature type="region of interest" description="Disordered" evidence="21">
    <location>
        <begin position="497"/>
        <end position="558"/>
    </location>
</feature>
<keyword evidence="15" id="KW-0472">Membrane</keyword>
<keyword evidence="14" id="KW-1133">Transmembrane helix</keyword>
<organism evidence="24 25">
    <name type="scientific">Protomyces lactucae-debilis</name>
    <dbReference type="NCBI Taxonomy" id="2754530"/>
    <lineage>
        <taxon>Eukaryota</taxon>
        <taxon>Fungi</taxon>
        <taxon>Dikarya</taxon>
        <taxon>Ascomycota</taxon>
        <taxon>Taphrinomycotina</taxon>
        <taxon>Taphrinomycetes</taxon>
        <taxon>Taphrinales</taxon>
        <taxon>Protomycetaceae</taxon>
        <taxon>Protomyces</taxon>
    </lineage>
</organism>
<dbReference type="AlphaFoldDB" id="A0A1Y2FF01"/>
<dbReference type="STRING" id="56484.A0A1Y2FF01"/>
<dbReference type="SMART" id="SM00580">
    <property type="entry name" value="PUG"/>
    <property type="match status" value="1"/>
</dbReference>
<dbReference type="InterPro" id="IPR038357">
    <property type="entry name" value="KEN_sf"/>
</dbReference>
<dbReference type="Pfam" id="PF00069">
    <property type="entry name" value="Pkinase"/>
    <property type="match status" value="1"/>
</dbReference>
<keyword evidence="12" id="KW-0067">ATP-binding</keyword>
<dbReference type="PROSITE" id="PS50011">
    <property type="entry name" value="PROTEIN_KINASE_DOM"/>
    <property type="match status" value="1"/>
</dbReference>
<evidence type="ECO:0000256" key="8">
    <source>
        <dbReference type="ARBA" id="ARBA00022729"/>
    </source>
</evidence>